<keyword evidence="8 9" id="KW-0472">Membrane</keyword>
<comment type="caution">
    <text evidence="11">The sequence shown here is derived from an EMBL/GenBank/DDBJ whole genome shotgun (WGS) entry which is preliminary data.</text>
</comment>
<dbReference type="Gene3D" id="3.40.30.10">
    <property type="entry name" value="Glutaredoxin"/>
    <property type="match status" value="1"/>
</dbReference>
<feature type="transmembrane region" description="Helical" evidence="9">
    <location>
        <begin position="263"/>
        <end position="283"/>
    </location>
</feature>
<feature type="transmembrane region" description="Helical" evidence="9">
    <location>
        <begin position="210"/>
        <end position="229"/>
    </location>
</feature>
<feature type="chain" id="PRO_5012508161" evidence="10">
    <location>
        <begin position="24"/>
        <end position="326"/>
    </location>
</feature>
<protein>
    <submittedName>
        <fullName evidence="11">Putative dolichyl-diphosphooligosaccharide-protein glycotransferase</fullName>
    </submittedName>
</protein>
<dbReference type="SUPFAM" id="SSF52833">
    <property type="entry name" value="Thioredoxin-like"/>
    <property type="match status" value="1"/>
</dbReference>
<sequence>MLARLPILLAGLASLALPQLAAASDRQHWAALAAKSKDGVITLDSASYEDILSEDRDYSVSVVLTALPQRFKCTPCHEFDPSWHRVANSWNRISAPEKNHHFFAKLDFQDGEAVFRKMGLSTAPKIQFHPVLNGPFKANKIATVTYEIDKFGLSAQQLHSWIRNLTPIPFDLHTPFNPVPVIMIPLSLFAMASIAWSSRAFVLPIIQSKIIWGISSVILILTFTSGYMWNKIKNTPYVVTGPNGQVSWFAGGYSNQLGLESQVVAGAYGALSLTIVALTIFVPAQASPSKQRVGVYLWLAMFVVIFSLLVKLFRVKNESYPYKLLF</sequence>
<evidence type="ECO:0000256" key="6">
    <source>
        <dbReference type="ARBA" id="ARBA00022824"/>
    </source>
</evidence>
<dbReference type="PANTHER" id="PTHR12692">
    <property type="entry name" value="DOLICHYL-DIPHOSPHOOLIGOSACCHARIDE--PROTEIN GLYCOSYLTRANSFERASE-RELATED"/>
    <property type="match status" value="1"/>
</dbReference>
<keyword evidence="5 10" id="KW-0732">Signal</keyword>
<evidence type="ECO:0000256" key="10">
    <source>
        <dbReference type="SAM" id="SignalP"/>
    </source>
</evidence>
<comment type="subcellular location">
    <subcellularLocation>
        <location evidence="2">Endoplasmic reticulum membrane</location>
        <topology evidence="2">Multi-pass membrane protein</topology>
    </subcellularLocation>
</comment>
<keyword evidence="12" id="KW-1185">Reference proteome</keyword>
<dbReference type="GO" id="GO:0008250">
    <property type="term" value="C:oligosaccharyltransferase complex"/>
    <property type="evidence" value="ECO:0007669"/>
    <property type="project" value="TreeGrafter"/>
</dbReference>
<dbReference type="GeneID" id="33555502"/>
<keyword evidence="4 9" id="KW-0812">Transmembrane</keyword>
<feature type="transmembrane region" description="Helical" evidence="9">
    <location>
        <begin position="295"/>
        <end position="313"/>
    </location>
</feature>
<dbReference type="STRING" id="4999.A0A1Y1U788"/>
<name>A0A1Y1U788_9TREE</name>
<evidence type="ECO:0000313" key="12">
    <source>
        <dbReference type="Proteomes" id="UP000193218"/>
    </source>
</evidence>
<comment type="similarity">
    <text evidence="3">Belongs to the OST3/OST6 family.</text>
</comment>
<dbReference type="RefSeq" id="XP_021868167.1">
    <property type="nucleotide sequence ID" value="XM_022013694.1"/>
</dbReference>
<accession>A0A1Y1U788</accession>
<dbReference type="Pfam" id="PF04756">
    <property type="entry name" value="OST3_OST6"/>
    <property type="match status" value="1"/>
</dbReference>
<dbReference type="GO" id="GO:0016740">
    <property type="term" value="F:transferase activity"/>
    <property type="evidence" value="ECO:0007669"/>
    <property type="project" value="UniProtKB-KW"/>
</dbReference>
<dbReference type="InterPro" id="IPR021149">
    <property type="entry name" value="OligosaccharylTrfase_OST3/OST6"/>
</dbReference>
<dbReference type="OrthoDB" id="67566at2759"/>
<reference evidence="11 12" key="1">
    <citation type="submission" date="2017-03" db="EMBL/GenBank/DDBJ databases">
        <title>Widespread Adenine N6-methylation of Active Genes in Fungi.</title>
        <authorList>
            <consortium name="DOE Joint Genome Institute"/>
            <person name="Mondo S.J."/>
            <person name="Dannebaum R.O."/>
            <person name="Kuo R.C."/>
            <person name="Louie K.B."/>
            <person name="Bewick A.J."/>
            <person name="Labutti K."/>
            <person name="Haridas S."/>
            <person name="Kuo A."/>
            <person name="Salamov A."/>
            <person name="Ahrendt S.R."/>
            <person name="Lau R."/>
            <person name="Bowen B.P."/>
            <person name="Lipzen A."/>
            <person name="Sullivan W."/>
            <person name="Andreopoulos W.B."/>
            <person name="Clum A."/>
            <person name="Lindquist E."/>
            <person name="Daum C."/>
            <person name="Northen T.R."/>
            <person name="Ramamoorthy G."/>
            <person name="Schmitz R.J."/>
            <person name="Gryganskyi A."/>
            <person name="Culley D."/>
            <person name="Magnuson J."/>
            <person name="James T.Y."/>
            <person name="O'Malley M.A."/>
            <person name="Stajich J.E."/>
            <person name="Spatafora J.W."/>
            <person name="Visel A."/>
            <person name="Grigoriev I.V."/>
        </authorList>
    </citation>
    <scope>NUCLEOTIDE SEQUENCE [LARGE SCALE GENOMIC DNA]</scope>
    <source>
        <strain evidence="11 12">NRRL Y-17943</strain>
    </source>
</reference>
<dbReference type="EMBL" id="NBSH01000017">
    <property type="protein sequence ID" value="ORX33868.1"/>
    <property type="molecule type" value="Genomic_DNA"/>
</dbReference>
<organism evidence="11 12">
    <name type="scientific">Kockovaella imperatae</name>
    <dbReference type="NCBI Taxonomy" id="4999"/>
    <lineage>
        <taxon>Eukaryota</taxon>
        <taxon>Fungi</taxon>
        <taxon>Dikarya</taxon>
        <taxon>Basidiomycota</taxon>
        <taxon>Agaricomycotina</taxon>
        <taxon>Tremellomycetes</taxon>
        <taxon>Tremellales</taxon>
        <taxon>Cuniculitremaceae</taxon>
        <taxon>Kockovaella</taxon>
    </lineage>
</organism>
<evidence type="ECO:0000256" key="2">
    <source>
        <dbReference type="ARBA" id="ARBA00004477"/>
    </source>
</evidence>
<dbReference type="AlphaFoldDB" id="A0A1Y1U788"/>
<dbReference type="Proteomes" id="UP000193218">
    <property type="component" value="Unassembled WGS sequence"/>
</dbReference>
<evidence type="ECO:0000256" key="8">
    <source>
        <dbReference type="ARBA" id="ARBA00023136"/>
    </source>
</evidence>
<evidence type="ECO:0000313" key="11">
    <source>
        <dbReference type="EMBL" id="ORX33868.1"/>
    </source>
</evidence>
<gene>
    <name evidence="11" type="ORF">BD324DRAFT_584611</name>
</gene>
<keyword evidence="7 9" id="KW-1133">Transmembrane helix</keyword>
<keyword evidence="6" id="KW-0256">Endoplasmic reticulum</keyword>
<feature type="transmembrane region" description="Helical" evidence="9">
    <location>
        <begin position="179"/>
        <end position="198"/>
    </location>
</feature>
<comment type="function">
    <text evidence="1">Subunit of the oligosaccharyl transferase (OST) complex that catalyzes the initial transfer of a defined glycan (Glc(3)Man(9)GlcNAc(2) in eukaryotes) from the lipid carrier dolichol-pyrophosphate to an asparagine residue within an Asn-X-Ser/Thr consensus motif in nascent polypeptide chains, the first step in protein N-glycosylation. N-glycosylation occurs cotranslationally and the complex associates with the Sec61 complex at the channel-forming translocon complex that mediates protein translocation across the endoplasmic reticulum (ER). All subunits are required for a maximal enzyme activity.</text>
</comment>
<evidence type="ECO:0000256" key="5">
    <source>
        <dbReference type="ARBA" id="ARBA00022729"/>
    </source>
</evidence>
<evidence type="ECO:0000256" key="9">
    <source>
        <dbReference type="SAM" id="Phobius"/>
    </source>
</evidence>
<dbReference type="FunCoup" id="A0A1Y1U788">
    <property type="interactions" value="211"/>
</dbReference>
<keyword evidence="11" id="KW-0808">Transferase</keyword>
<dbReference type="GO" id="GO:0018279">
    <property type="term" value="P:protein N-linked glycosylation via asparagine"/>
    <property type="evidence" value="ECO:0007669"/>
    <property type="project" value="TreeGrafter"/>
</dbReference>
<dbReference type="PANTHER" id="PTHR12692:SF0">
    <property type="entry name" value="GH11935P"/>
    <property type="match status" value="1"/>
</dbReference>
<dbReference type="InParanoid" id="A0A1Y1U788"/>
<feature type="signal peptide" evidence="10">
    <location>
        <begin position="1"/>
        <end position="23"/>
    </location>
</feature>
<evidence type="ECO:0000256" key="7">
    <source>
        <dbReference type="ARBA" id="ARBA00022989"/>
    </source>
</evidence>
<dbReference type="InterPro" id="IPR036249">
    <property type="entry name" value="Thioredoxin-like_sf"/>
</dbReference>
<evidence type="ECO:0000256" key="4">
    <source>
        <dbReference type="ARBA" id="ARBA00022692"/>
    </source>
</evidence>
<proteinExistence type="inferred from homology"/>
<evidence type="ECO:0000256" key="3">
    <source>
        <dbReference type="ARBA" id="ARBA00009561"/>
    </source>
</evidence>
<evidence type="ECO:0000256" key="1">
    <source>
        <dbReference type="ARBA" id="ARBA00002791"/>
    </source>
</evidence>